<dbReference type="AlphaFoldDB" id="A0A0A0BKU5"/>
<gene>
    <name evidence="1" type="ORF">N869_07995</name>
</gene>
<organism evidence="1 2">
    <name type="scientific">Cellulomonas bogoriensis 69B4 = DSM 16987</name>
    <dbReference type="NCBI Taxonomy" id="1386082"/>
    <lineage>
        <taxon>Bacteria</taxon>
        <taxon>Bacillati</taxon>
        <taxon>Actinomycetota</taxon>
        <taxon>Actinomycetes</taxon>
        <taxon>Micrococcales</taxon>
        <taxon>Cellulomonadaceae</taxon>
        <taxon>Cellulomonas</taxon>
    </lineage>
</organism>
<accession>A0A0A0BKU5</accession>
<comment type="caution">
    <text evidence="1">The sequence shown here is derived from an EMBL/GenBank/DDBJ whole genome shotgun (WGS) entry which is preliminary data.</text>
</comment>
<proteinExistence type="predicted"/>
<keyword evidence="2" id="KW-1185">Reference proteome</keyword>
<dbReference type="EMBL" id="AXCZ01000212">
    <property type="protein sequence ID" value="KGM09148.1"/>
    <property type="molecule type" value="Genomic_DNA"/>
</dbReference>
<reference evidence="1 2" key="1">
    <citation type="submission" date="2013-08" db="EMBL/GenBank/DDBJ databases">
        <title>Genome sequencing of Cellulomonas bogoriensis 69B4.</title>
        <authorList>
            <person name="Chen F."/>
            <person name="Li Y."/>
            <person name="Wang G."/>
        </authorList>
    </citation>
    <scope>NUCLEOTIDE SEQUENCE [LARGE SCALE GENOMIC DNA]</scope>
    <source>
        <strain evidence="1 2">69B4</strain>
    </source>
</reference>
<name>A0A0A0BKU5_9CELL</name>
<evidence type="ECO:0000313" key="2">
    <source>
        <dbReference type="Proteomes" id="UP000054314"/>
    </source>
</evidence>
<sequence length="202" mass="20002">MRLPTAGRTVVSFLGAATATVAARRLLDLTTAPVARSVTRTNHRGEDVSLLEGPAVTVGAITGLALSGAGALPVVVATTGGALFGLLDDLTEDVTTRRKGLRGHLGALARGELTTGGAKVLGIGATSLVAAALIHRGDGRGRAGRTLDVAVTGALVAGSANLLNLLDLRPGRALKALGVAASPWLRCGQRGGPATAALLGAA</sequence>
<protein>
    <submittedName>
        <fullName evidence="1">Uncharacterized protein</fullName>
    </submittedName>
</protein>
<dbReference type="Proteomes" id="UP000054314">
    <property type="component" value="Unassembled WGS sequence"/>
</dbReference>
<evidence type="ECO:0000313" key="1">
    <source>
        <dbReference type="EMBL" id="KGM09148.1"/>
    </source>
</evidence>
<feature type="non-terminal residue" evidence="1">
    <location>
        <position position="202"/>
    </location>
</feature>